<reference evidence="4" key="1">
    <citation type="submission" date="2022-07" db="EMBL/GenBank/DDBJ databases">
        <title>Bombella genomes.</title>
        <authorList>
            <person name="Harer L."/>
            <person name="Styblova S."/>
            <person name="Ehrmann M."/>
        </authorList>
    </citation>
    <scope>NUCLEOTIDE SEQUENCE</scope>
    <source>
        <strain evidence="4">TMW 2.2543</strain>
    </source>
</reference>
<dbReference type="EMBL" id="JANIDY010000001">
    <property type="protein sequence ID" value="MCX5617814.1"/>
    <property type="molecule type" value="Genomic_DNA"/>
</dbReference>
<name>A0ABT3WFF3_9PROT</name>
<evidence type="ECO:0000259" key="2">
    <source>
        <dbReference type="Pfam" id="PF00156"/>
    </source>
</evidence>
<dbReference type="Gene3D" id="3.40.50.2020">
    <property type="match status" value="1"/>
</dbReference>
<dbReference type="PANTHER" id="PTHR47505:SF1">
    <property type="entry name" value="DNA UTILIZATION PROTEIN YHGH"/>
    <property type="match status" value="1"/>
</dbReference>
<keyword evidence="5" id="KW-1185">Reference proteome</keyword>
<dbReference type="Pfam" id="PF18912">
    <property type="entry name" value="DZR_2"/>
    <property type="match status" value="1"/>
</dbReference>
<evidence type="ECO:0000256" key="1">
    <source>
        <dbReference type="ARBA" id="ARBA00008007"/>
    </source>
</evidence>
<comment type="caution">
    <text evidence="4">The sequence shown here is derived from an EMBL/GenBank/DDBJ whole genome shotgun (WGS) entry which is preliminary data.</text>
</comment>
<feature type="domain" description="Double zinc ribbon" evidence="3">
    <location>
        <begin position="25"/>
        <end position="86"/>
    </location>
</feature>
<evidence type="ECO:0000259" key="3">
    <source>
        <dbReference type="Pfam" id="PF18912"/>
    </source>
</evidence>
<dbReference type="SUPFAM" id="SSF53271">
    <property type="entry name" value="PRTase-like"/>
    <property type="match status" value="1"/>
</dbReference>
<sequence>MRLLPLGIKGLPTGKSLLKRLGRSVLNWLVPPSCISCGEDIASQGGILCGACFAGLRFVHAPFCDACALPITYDDVAERGYLCLECEFHPPLWHRGRAAFLYEGQARRLIMGLKYGDRTEHAAILARFMAQAGQDILKPDALLVPVPVHRWRLWQRGYNQAALMAKILSRNTGVACCLDGLYRRSRTAALAGLSRQGRRKQVAGTIDIQPRHGDTLRGKSVILVDDILTTGATAEACAKALLENGCVSVDILVGARVTLS</sequence>
<evidence type="ECO:0000313" key="4">
    <source>
        <dbReference type="EMBL" id="MCX5617814.1"/>
    </source>
</evidence>
<protein>
    <submittedName>
        <fullName evidence="4">ComF family protein</fullName>
    </submittedName>
</protein>
<dbReference type="CDD" id="cd06223">
    <property type="entry name" value="PRTases_typeI"/>
    <property type="match status" value="1"/>
</dbReference>
<gene>
    <name evidence="4" type="ORF">NQF86_03880</name>
</gene>
<accession>A0ABT3WFF3</accession>
<dbReference type="InterPro" id="IPR044005">
    <property type="entry name" value="DZR_2"/>
</dbReference>
<organism evidence="4 5">
    <name type="scientific">Bombella pluederhausensis</name>
    <dbReference type="NCBI Taxonomy" id="2967336"/>
    <lineage>
        <taxon>Bacteria</taxon>
        <taxon>Pseudomonadati</taxon>
        <taxon>Pseudomonadota</taxon>
        <taxon>Alphaproteobacteria</taxon>
        <taxon>Acetobacterales</taxon>
        <taxon>Acetobacteraceae</taxon>
        <taxon>Bombella</taxon>
    </lineage>
</organism>
<comment type="similarity">
    <text evidence="1">Belongs to the ComF/GntX family.</text>
</comment>
<dbReference type="InterPro" id="IPR029057">
    <property type="entry name" value="PRTase-like"/>
</dbReference>
<evidence type="ECO:0000313" key="5">
    <source>
        <dbReference type="Proteomes" id="UP001165576"/>
    </source>
</evidence>
<dbReference type="InterPro" id="IPR000836">
    <property type="entry name" value="PRTase_dom"/>
</dbReference>
<dbReference type="Pfam" id="PF00156">
    <property type="entry name" value="Pribosyltran"/>
    <property type="match status" value="1"/>
</dbReference>
<proteinExistence type="inferred from homology"/>
<dbReference type="InterPro" id="IPR051910">
    <property type="entry name" value="ComF/GntX_DNA_util-trans"/>
</dbReference>
<dbReference type="PANTHER" id="PTHR47505">
    <property type="entry name" value="DNA UTILIZATION PROTEIN YHGH"/>
    <property type="match status" value="1"/>
</dbReference>
<feature type="domain" description="Phosphoribosyltransferase" evidence="2">
    <location>
        <begin position="198"/>
        <end position="252"/>
    </location>
</feature>
<dbReference type="Proteomes" id="UP001165576">
    <property type="component" value="Unassembled WGS sequence"/>
</dbReference>
<dbReference type="RefSeq" id="WP_266116277.1">
    <property type="nucleotide sequence ID" value="NZ_JANIDY010000001.1"/>
</dbReference>